<proteinExistence type="predicted"/>
<gene>
    <name evidence="2" type="ORF">G2W53_021887</name>
</gene>
<protein>
    <submittedName>
        <fullName evidence="2">Uncharacterized protein</fullName>
    </submittedName>
</protein>
<comment type="caution">
    <text evidence="2">The sequence shown here is derived from an EMBL/GenBank/DDBJ whole genome shotgun (WGS) entry which is preliminary data.</text>
</comment>
<reference evidence="2" key="1">
    <citation type="submission" date="2020-09" db="EMBL/GenBank/DDBJ databases">
        <title>Genome-Enabled Discovery of Anthraquinone Biosynthesis in Senna tora.</title>
        <authorList>
            <person name="Kang S.-H."/>
            <person name="Pandey R.P."/>
            <person name="Lee C.-M."/>
            <person name="Sim J.-S."/>
            <person name="Jeong J.-T."/>
            <person name="Choi B.-S."/>
            <person name="Jung M."/>
            <person name="Ginzburg D."/>
            <person name="Zhao K."/>
            <person name="Won S.Y."/>
            <person name="Oh T.-J."/>
            <person name="Yu Y."/>
            <person name="Kim N.-H."/>
            <person name="Lee O.R."/>
            <person name="Lee T.-H."/>
            <person name="Bashyal P."/>
            <person name="Kim T.-S."/>
            <person name="Lee W.-H."/>
            <person name="Kawkins C."/>
            <person name="Kim C.-K."/>
            <person name="Kim J.S."/>
            <person name="Ahn B.O."/>
            <person name="Rhee S.Y."/>
            <person name="Sohng J.K."/>
        </authorList>
    </citation>
    <scope>NUCLEOTIDE SEQUENCE</scope>
    <source>
        <tissue evidence="2">Leaf</tissue>
    </source>
</reference>
<dbReference type="Proteomes" id="UP000634136">
    <property type="component" value="Unassembled WGS sequence"/>
</dbReference>
<keyword evidence="3" id="KW-1185">Reference proteome</keyword>
<dbReference type="EMBL" id="JAAIUW010000007">
    <property type="protein sequence ID" value="KAF7823743.1"/>
    <property type="molecule type" value="Genomic_DNA"/>
</dbReference>
<sequence>MVSFFYGLRKIQPEFPLNLRAKSINKSSDCYPLLFLDVTSKHKLIKAGHARGAREDHVPGSLTTRDGGSGDRTLGIGRYRGRGSYGVVTSRVW</sequence>
<evidence type="ECO:0000256" key="1">
    <source>
        <dbReference type="SAM" id="MobiDB-lite"/>
    </source>
</evidence>
<evidence type="ECO:0000313" key="3">
    <source>
        <dbReference type="Proteomes" id="UP000634136"/>
    </source>
</evidence>
<organism evidence="2 3">
    <name type="scientific">Senna tora</name>
    <dbReference type="NCBI Taxonomy" id="362788"/>
    <lineage>
        <taxon>Eukaryota</taxon>
        <taxon>Viridiplantae</taxon>
        <taxon>Streptophyta</taxon>
        <taxon>Embryophyta</taxon>
        <taxon>Tracheophyta</taxon>
        <taxon>Spermatophyta</taxon>
        <taxon>Magnoliopsida</taxon>
        <taxon>eudicotyledons</taxon>
        <taxon>Gunneridae</taxon>
        <taxon>Pentapetalae</taxon>
        <taxon>rosids</taxon>
        <taxon>fabids</taxon>
        <taxon>Fabales</taxon>
        <taxon>Fabaceae</taxon>
        <taxon>Caesalpinioideae</taxon>
        <taxon>Cassia clade</taxon>
        <taxon>Senna</taxon>
    </lineage>
</organism>
<name>A0A834WJZ5_9FABA</name>
<accession>A0A834WJZ5</accession>
<evidence type="ECO:0000313" key="2">
    <source>
        <dbReference type="EMBL" id="KAF7823743.1"/>
    </source>
</evidence>
<feature type="region of interest" description="Disordered" evidence="1">
    <location>
        <begin position="50"/>
        <end position="69"/>
    </location>
</feature>
<dbReference type="AlphaFoldDB" id="A0A834WJZ5"/>